<dbReference type="AlphaFoldDB" id="A0AAP2DUM0"/>
<dbReference type="GO" id="GO:0005886">
    <property type="term" value="C:plasma membrane"/>
    <property type="evidence" value="ECO:0007669"/>
    <property type="project" value="UniProtKB-SubCell"/>
</dbReference>
<proteinExistence type="inferred from homology"/>
<evidence type="ECO:0000256" key="4">
    <source>
        <dbReference type="ARBA" id="ARBA00022692"/>
    </source>
</evidence>
<feature type="domain" description="YetF C-terminal" evidence="8">
    <location>
        <begin position="78"/>
        <end position="148"/>
    </location>
</feature>
<evidence type="ECO:0000313" key="9">
    <source>
        <dbReference type="EMBL" id="MBT1700949.1"/>
    </source>
</evidence>
<evidence type="ECO:0000259" key="8">
    <source>
        <dbReference type="Pfam" id="PF04239"/>
    </source>
</evidence>
<keyword evidence="3" id="KW-1003">Cell membrane</keyword>
<evidence type="ECO:0000313" key="10">
    <source>
        <dbReference type="Proteomes" id="UP001319200"/>
    </source>
</evidence>
<feature type="transmembrane region" description="Helical" evidence="7">
    <location>
        <begin position="55"/>
        <end position="75"/>
    </location>
</feature>
<keyword evidence="6 7" id="KW-0472">Membrane</keyword>
<sequence>MNPVVRGVAVYLFLLVVFRIMGKRSLSESTTFDFVLLLIISEVTQQALVGQDYSLTGAFILITTLISLDLIFSLIKEKFHLFGKIAEGVPLIVVDQGKPLTKRMRKCKVSEEDILEAARFHFGLEKMEQIRYAILEKDGSISIVPEKEKASIK</sequence>
<comment type="caution">
    <text evidence="9">The sequence shown here is derived from an EMBL/GenBank/DDBJ whole genome shotgun (WGS) entry which is preliminary data.</text>
</comment>
<evidence type="ECO:0000256" key="5">
    <source>
        <dbReference type="ARBA" id="ARBA00022989"/>
    </source>
</evidence>
<gene>
    <name evidence="9" type="ORF">KK083_28915</name>
</gene>
<evidence type="ECO:0000256" key="6">
    <source>
        <dbReference type="ARBA" id="ARBA00023136"/>
    </source>
</evidence>
<evidence type="ECO:0000256" key="3">
    <source>
        <dbReference type="ARBA" id="ARBA00022475"/>
    </source>
</evidence>
<evidence type="ECO:0000256" key="2">
    <source>
        <dbReference type="ARBA" id="ARBA00006448"/>
    </source>
</evidence>
<protein>
    <submittedName>
        <fullName evidence="9">DUF421 domain-containing protein</fullName>
    </submittedName>
</protein>
<dbReference type="EMBL" id="JAHESF010000052">
    <property type="protein sequence ID" value="MBT1700949.1"/>
    <property type="molecule type" value="Genomic_DNA"/>
</dbReference>
<accession>A0AAP2DUM0</accession>
<keyword evidence="5 7" id="KW-1133">Transmembrane helix</keyword>
<dbReference type="PANTHER" id="PTHR34582:SF6">
    <property type="entry name" value="UPF0702 TRANSMEMBRANE PROTEIN YCAP"/>
    <property type="match status" value="1"/>
</dbReference>
<evidence type="ECO:0000256" key="7">
    <source>
        <dbReference type="SAM" id="Phobius"/>
    </source>
</evidence>
<organism evidence="9 10">
    <name type="scientific">Chryseosolibacter histidini</name>
    <dbReference type="NCBI Taxonomy" id="2782349"/>
    <lineage>
        <taxon>Bacteria</taxon>
        <taxon>Pseudomonadati</taxon>
        <taxon>Bacteroidota</taxon>
        <taxon>Cytophagia</taxon>
        <taxon>Cytophagales</taxon>
        <taxon>Chryseotaleaceae</taxon>
        <taxon>Chryseosolibacter</taxon>
    </lineage>
</organism>
<keyword evidence="4 7" id="KW-0812">Transmembrane</keyword>
<dbReference type="InterPro" id="IPR007353">
    <property type="entry name" value="DUF421"/>
</dbReference>
<dbReference type="Proteomes" id="UP001319200">
    <property type="component" value="Unassembled WGS sequence"/>
</dbReference>
<feature type="transmembrane region" description="Helical" evidence="7">
    <location>
        <begin position="6"/>
        <end position="22"/>
    </location>
</feature>
<name>A0AAP2DUM0_9BACT</name>
<comment type="subcellular location">
    <subcellularLocation>
        <location evidence="1">Cell membrane</location>
        <topology evidence="1">Multi-pass membrane protein</topology>
    </subcellularLocation>
</comment>
<evidence type="ECO:0000256" key="1">
    <source>
        <dbReference type="ARBA" id="ARBA00004651"/>
    </source>
</evidence>
<dbReference type="Gene3D" id="3.30.240.20">
    <property type="entry name" value="bsu07140 like domains"/>
    <property type="match status" value="1"/>
</dbReference>
<dbReference type="PANTHER" id="PTHR34582">
    <property type="entry name" value="UPF0702 TRANSMEMBRANE PROTEIN YCAP"/>
    <property type="match status" value="1"/>
</dbReference>
<dbReference type="Pfam" id="PF04239">
    <property type="entry name" value="DUF421"/>
    <property type="match status" value="1"/>
</dbReference>
<reference evidence="9 10" key="1">
    <citation type="submission" date="2021-05" db="EMBL/GenBank/DDBJ databases">
        <title>A Polyphasic approach of four new species of the genus Ohtaekwangia: Ohtaekwangia histidinii sp. nov., Ohtaekwangia cretensis sp. nov., Ohtaekwangia indiensis sp. nov., Ohtaekwangia reichenbachii sp. nov. from diverse environment.</title>
        <authorList>
            <person name="Octaviana S."/>
        </authorList>
    </citation>
    <scope>NUCLEOTIDE SEQUENCE [LARGE SCALE GENOMIC DNA]</scope>
    <source>
        <strain evidence="9 10">PWU4</strain>
    </source>
</reference>
<dbReference type="InterPro" id="IPR023090">
    <property type="entry name" value="UPF0702_alpha/beta_dom_sf"/>
</dbReference>
<comment type="similarity">
    <text evidence="2">Belongs to the UPF0702 family.</text>
</comment>
<keyword evidence="10" id="KW-1185">Reference proteome</keyword>
<dbReference type="RefSeq" id="WP_254169637.1">
    <property type="nucleotide sequence ID" value="NZ_JAHESF010000052.1"/>
</dbReference>